<organism evidence="2 3">
    <name type="scientific">Reticulomyxa filosa</name>
    <dbReference type="NCBI Taxonomy" id="46433"/>
    <lineage>
        <taxon>Eukaryota</taxon>
        <taxon>Sar</taxon>
        <taxon>Rhizaria</taxon>
        <taxon>Retaria</taxon>
        <taxon>Foraminifera</taxon>
        <taxon>Monothalamids</taxon>
        <taxon>Reticulomyxidae</taxon>
        <taxon>Reticulomyxa</taxon>
    </lineage>
</organism>
<keyword evidence="1" id="KW-0812">Transmembrane</keyword>
<dbReference type="EMBL" id="ASPP01045432">
    <property type="protein sequence ID" value="ETN98907.1"/>
    <property type="molecule type" value="Genomic_DNA"/>
</dbReference>
<comment type="caution">
    <text evidence="2">The sequence shown here is derived from an EMBL/GenBank/DDBJ whole genome shotgun (WGS) entry which is preliminary data.</text>
</comment>
<name>X6LA74_RETFI</name>
<sequence>MLLIGYMWYWATSKESLKIWTIELSGNGKFTTLVVVTAILLLLLGFHQLILISLAIASSKKFIVIKKNYTFQNFLNIMLAKFQYLLFEINELMRKNRNKEHVLYLIAKDCISKQKNFTFQKIVSLFF</sequence>
<keyword evidence="1" id="KW-0472">Membrane</keyword>
<proteinExistence type="predicted"/>
<evidence type="ECO:0000313" key="3">
    <source>
        <dbReference type="Proteomes" id="UP000023152"/>
    </source>
</evidence>
<evidence type="ECO:0000313" key="2">
    <source>
        <dbReference type="EMBL" id="ETN98907.1"/>
    </source>
</evidence>
<gene>
    <name evidence="2" type="ORF">RFI_38580</name>
</gene>
<keyword evidence="1" id="KW-1133">Transmembrane helix</keyword>
<protein>
    <submittedName>
        <fullName evidence="2">Uncharacterized protein</fullName>
    </submittedName>
</protein>
<dbReference type="Proteomes" id="UP000023152">
    <property type="component" value="Unassembled WGS sequence"/>
</dbReference>
<keyword evidence="3" id="KW-1185">Reference proteome</keyword>
<dbReference type="AlphaFoldDB" id="X6LA74"/>
<reference evidence="2 3" key="1">
    <citation type="journal article" date="2013" name="Curr. Biol.">
        <title>The Genome of the Foraminiferan Reticulomyxa filosa.</title>
        <authorList>
            <person name="Glockner G."/>
            <person name="Hulsmann N."/>
            <person name="Schleicher M."/>
            <person name="Noegel A.A."/>
            <person name="Eichinger L."/>
            <person name="Gallinger C."/>
            <person name="Pawlowski J."/>
            <person name="Sierra R."/>
            <person name="Euteneuer U."/>
            <person name="Pillet L."/>
            <person name="Moustafa A."/>
            <person name="Platzer M."/>
            <person name="Groth M."/>
            <person name="Szafranski K."/>
            <person name="Schliwa M."/>
        </authorList>
    </citation>
    <scope>NUCLEOTIDE SEQUENCE [LARGE SCALE GENOMIC DNA]</scope>
</reference>
<feature type="transmembrane region" description="Helical" evidence="1">
    <location>
        <begin position="33"/>
        <end position="57"/>
    </location>
</feature>
<accession>X6LA74</accession>
<evidence type="ECO:0000256" key="1">
    <source>
        <dbReference type="SAM" id="Phobius"/>
    </source>
</evidence>